<protein>
    <submittedName>
        <fullName evidence="2">Uncharacterized protein</fullName>
    </submittedName>
</protein>
<feature type="region of interest" description="Disordered" evidence="1">
    <location>
        <begin position="70"/>
        <end position="93"/>
    </location>
</feature>
<name>A0A366H372_9BACT</name>
<dbReference type="Proteomes" id="UP000253426">
    <property type="component" value="Unassembled WGS sequence"/>
</dbReference>
<dbReference type="OrthoDB" id="192134at2"/>
<reference evidence="2 3" key="1">
    <citation type="submission" date="2018-06" db="EMBL/GenBank/DDBJ databases">
        <title>Genomic Encyclopedia of Type Strains, Phase IV (KMG-IV): sequencing the most valuable type-strain genomes for metagenomic binning, comparative biology and taxonomic classification.</title>
        <authorList>
            <person name="Goeker M."/>
        </authorList>
    </citation>
    <scope>NUCLEOTIDE SEQUENCE [LARGE SCALE GENOMIC DNA]</scope>
    <source>
        <strain evidence="2 3">DSM 25532</strain>
    </source>
</reference>
<proteinExistence type="predicted"/>
<evidence type="ECO:0000313" key="2">
    <source>
        <dbReference type="EMBL" id="RBP35508.1"/>
    </source>
</evidence>
<gene>
    <name evidence="2" type="ORF">DES53_12128</name>
</gene>
<dbReference type="AlphaFoldDB" id="A0A366H372"/>
<sequence>MKSALLFLAGSLVGAVITWFVFSKDVIMVPSGTTLVEVNRFNGSAREVYYSYEEANRLRREEDLRVEKEQEAWEKANNPAVSPDVESKPAEPTQLEPLSAEDLAKVQFIARIEANSGSPRLDYSMYNGTSKALVQATVRVEGVRKEGNIPLARVVDVSLNLKPSTDSDGSAQIEHGYFNPNSVEGLKISLITVLARPAKP</sequence>
<dbReference type="RefSeq" id="WP_147263742.1">
    <property type="nucleotide sequence ID" value="NZ_QNRR01000021.1"/>
</dbReference>
<evidence type="ECO:0000256" key="1">
    <source>
        <dbReference type="SAM" id="MobiDB-lite"/>
    </source>
</evidence>
<comment type="caution">
    <text evidence="2">The sequence shown here is derived from an EMBL/GenBank/DDBJ whole genome shotgun (WGS) entry which is preliminary data.</text>
</comment>
<dbReference type="EMBL" id="QNRR01000021">
    <property type="protein sequence ID" value="RBP35508.1"/>
    <property type="molecule type" value="Genomic_DNA"/>
</dbReference>
<evidence type="ECO:0000313" key="3">
    <source>
        <dbReference type="Proteomes" id="UP000253426"/>
    </source>
</evidence>
<keyword evidence="3" id="KW-1185">Reference proteome</keyword>
<accession>A0A366H372</accession>
<organism evidence="2 3">
    <name type="scientific">Roseimicrobium gellanilyticum</name>
    <dbReference type="NCBI Taxonomy" id="748857"/>
    <lineage>
        <taxon>Bacteria</taxon>
        <taxon>Pseudomonadati</taxon>
        <taxon>Verrucomicrobiota</taxon>
        <taxon>Verrucomicrobiia</taxon>
        <taxon>Verrucomicrobiales</taxon>
        <taxon>Verrucomicrobiaceae</taxon>
        <taxon>Roseimicrobium</taxon>
    </lineage>
</organism>